<dbReference type="EMBL" id="CAJNYV010003262">
    <property type="protein sequence ID" value="CAF3553096.1"/>
    <property type="molecule type" value="Genomic_DNA"/>
</dbReference>
<comment type="caution">
    <text evidence="2">The sequence shown here is derived from an EMBL/GenBank/DDBJ whole genome shotgun (WGS) entry which is preliminary data.</text>
</comment>
<organism evidence="2 4">
    <name type="scientific">Rotaria socialis</name>
    <dbReference type="NCBI Taxonomy" id="392032"/>
    <lineage>
        <taxon>Eukaryota</taxon>
        <taxon>Metazoa</taxon>
        <taxon>Spiralia</taxon>
        <taxon>Gnathifera</taxon>
        <taxon>Rotifera</taxon>
        <taxon>Eurotatoria</taxon>
        <taxon>Bdelloidea</taxon>
        <taxon>Philodinida</taxon>
        <taxon>Philodinidae</taxon>
        <taxon>Rotaria</taxon>
    </lineage>
</organism>
<dbReference type="EMBL" id="CAJOBS010001371">
    <property type="protein sequence ID" value="CAF4723286.1"/>
    <property type="molecule type" value="Genomic_DNA"/>
</dbReference>
<dbReference type="AlphaFoldDB" id="A0A818K632"/>
<gene>
    <name evidence="2" type="ORF">KIK155_LOCUS18546</name>
    <name evidence="3" type="ORF">TOA249_LOCUS18416</name>
</gene>
<accession>A0A818K632</accession>
<evidence type="ECO:0000313" key="4">
    <source>
        <dbReference type="Proteomes" id="UP000663865"/>
    </source>
</evidence>
<dbReference type="Proteomes" id="UP000663865">
    <property type="component" value="Unassembled WGS sequence"/>
</dbReference>
<feature type="region of interest" description="Disordered" evidence="1">
    <location>
        <begin position="60"/>
        <end position="103"/>
    </location>
</feature>
<proteinExistence type="predicted"/>
<dbReference type="Proteomes" id="UP000663838">
    <property type="component" value="Unassembled WGS sequence"/>
</dbReference>
<sequence>MNNTENFDRGYRKFRAETIEKRFCNFGENLAIHTYLFELFLHCHVRQLQQVLQLPQLRPQRRPPQQQLPLQCQQQLRPQRQQQQQLPRQRRQQQQQQQQLPSQLHQQPLRRLLQLPRQQQPPPQVCFTFAKDISLHTRGVTF</sequence>
<evidence type="ECO:0000313" key="2">
    <source>
        <dbReference type="EMBL" id="CAF3553096.1"/>
    </source>
</evidence>
<evidence type="ECO:0000256" key="1">
    <source>
        <dbReference type="SAM" id="MobiDB-lite"/>
    </source>
</evidence>
<name>A0A818K632_9BILA</name>
<evidence type="ECO:0000313" key="3">
    <source>
        <dbReference type="EMBL" id="CAF4723286.1"/>
    </source>
</evidence>
<protein>
    <submittedName>
        <fullName evidence="2">Uncharacterized protein</fullName>
    </submittedName>
</protein>
<reference evidence="2" key="1">
    <citation type="submission" date="2021-02" db="EMBL/GenBank/DDBJ databases">
        <authorList>
            <person name="Nowell W R."/>
        </authorList>
    </citation>
    <scope>NUCLEOTIDE SEQUENCE</scope>
</reference>